<gene>
    <name evidence="2" type="ORF">C8D90_101573</name>
</gene>
<sequence>MSKPSLLGGWLFAPMVYLLLVLLSSSLMLIIYVMTVVLPETRSQLLANSQAFSVQWYISFVTTVLIWMYTFWLLLLYGKRSRRFPKHFIIWLLLMLLLALKTFAFAPVSDAIALRNLFITLLGAALFVPYIKRSERVKKTFIEP</sequence>
<feature type="transmembrane region" description="Helical" evidence="1">
    <location>
        <begin position="88"/>
        <end position="106"/>
    </location>
</feature>
<keyword evidence="1" id="KW-0472">Membrane</keyword>
<proteinExistence type="predicted"/>
<keyword evidence="3" id="KW-1185">Reference proteome</keyword>
<keyword evidence="1" id="KW-1133">Transmembrane helix</keyword>
<evidence type="ECO:0000313" key="2">
    <source>
        <dbReference type="EMBL" id="RDK97128.1"/>
    </source>
</evidence>
<dbReference type="Proteomes" id="UP000254848">
    <property type="component" value="Unassembled WGS sequence"/>
</dbReference>
<accession>A0A370R3X2</accession>
<organism evidence="2 3">
    <name type="scientific">Enterobacillus tribolii</name>
    <dbReference type="NCBI Taxonomy" id="1487935"/>
    <lineage>
        <taxon>Bacteria</taxon>
        <taxon>Pseudomonadati</taxon>
        <taxon>Pseudomonadota</taxon>
        <taxon>Gammaproteobacteria</taxon>
        <taxon>Enterobacterales</taxon>
        <taxon>Hafniaceae</taxon>
        <taxon>Enterobacillus</taxon>
    </lineage>
</organism>
<dbReference type="EMBL" id="QRAP01000001">
    <property type="protein sequence ID" value="RDK97128.1"/>
    <property type="molecule type" value="Genomic_DNA"/>
</dbReference>
<reference evidence="2 3" key="1">
    <citation type="submission" date="2018-07" db="EMBL/GenBank/DDBJ databases">
        <title>Genomic Encyclopedia of Type Strains, Phase IV (KMG-IV): sequencing the most valuable type-strain genomes for metagenomic binning, comparative biology and taxonomic classification.</title>
        <authorList>
            <person name="Goeker M."/>
        </authorList>
    </citation>
    <scope>NUCLEOTIDE SEQUENCE [LARGE SCALE GENOMIC DNA]</scope>
    <source>
        <strain evidence="2 3">DSM 103736</strain>
    </source>
</reference>
<dbReference type="RefSeq" id="WP_115456878.1">
    <property type="nucleotide sequence ID" value="NZ_QRAP01000001.1"/>
</dbReference>
<name>A0A370R3X2_9GAMM</name>
<dbReference type="OrthoDB" id="6504677at2"/>
<feature type="transmembrane region" description="Helical" evidence="1">
    <location>
        <begin position="112"/>
        <end position="131"/>
    </location>
</feature>
<feature type="transmembrane region" description="Helical" evidence="1">
    <location>
        <begin position="12"/>
        <end position="34"/>
    </location>
</feature>
<feature type="transmembrane region" description="Helical" evidence="1">
    <location>
        <begin position="54"/>
        <end position="76"/>
    </location>
</feature>
<dbReference type="Pfam" id="PF10754">
    <property type="entry name" value="DUF2569"/>
    <property type="match status" value="1"/>
</dbReference>
<dbReference type="InterPro" id="IPR019690">
    <property type="entry name" value="DUF2569"/>
</dbReference>
<protein>
    <submittedName>
        <fullName evidence="2">Uncharacterized protein DUF2569</fullName>
    </submittedName>
</protein>
<comment type="caution">
    <text evidence="2">The sequence shown here is derived from an EMBL/GenBank/DDBJ whole genome shotgun (WGS) entry which is preliminary data.</text>
</comment>
<evidence type="ECO:0000256" key="1">
    <source>
        <dbReference type="SAM" id="Phobius"/>
    </source>
</evidence>
<evidence type="ECO:0000313" key="3">
    <source>
        <dbReference type="Proteomes" id="UP000254848"/>
    </source>
</evidence>
<keyword evidence="1" id="KW-0812">Transmembrane</keyword>
<dbReference type="AlphaFoldDB" id="A0A370R3X2"/>